<evidence type="ECO:0000256" key="7">
    <source>
        <dbReference type="SAM" id="MobiDB-lite"/>
    </source>
</evidence>
<dbReference type="Gene3D" id="1.10.20.10">
    <property type="entry name" value="Histone, subunit A"/>
    <property type="match status" value="1"/>
</dbReference>
<evidence type="ECO:0000256" key="2">
    <source>
        <dbReference type="ARBA" id="ARBA00023242"/>
    </source>
</evidence>
<dbReference type="GO" id="GO:0001046">
    <property type="term" value="F:core promoter sequence-specific DNA binding"/>
    <property type="evidence" value="ECO:0007669"/>
    <property type="project" value="TreeGrafter"/>
</dbReference>
<comment type="subunit">
    <text evidence="4">Forms the NCT transcriptional regulatory complex with nctB and mot1.</text>
</comment>
<feature type="compositionally biased region" description="Polar residues" evidence="7">
    <location>
        <begin position="126"/>
        <end position="154"/>
    </location>
</feature>
<feature type="compositionally biased region" description="Polar residues" evidence="7">
    <location>
        <begin position="83"/>
        <end position="101"/>
    </location>
</feature>
<dbReference type="FunFam" id="1.10.20.10:FF:000036">
    <property type="entry name" value="CBF/NF-Y family transcription factor"/>
    <property type="match status" value="1"/>
</dbReference>
<evidence type="ECO:0000259" key="8">
    <source>
        <dbReference type="Pfam" id="PF00808"/>
    </source>
</evidence>
<dbReference type="PANTHER" id="PTHR10252">
    <property type="entry name" value="HISTONE-LIKE TRANSCRIPTION FACTOR CCAAT-RELATED"/>
    <property type="match status" value="1"/>
</dbReference>
<evidence type="ECO:0000313" key="9">
    <source>
        <dbReference type="EMBL" id="KAH6694022.1"/>
    </source>
</evidence>
<name>A0A9P8VJS8_9PEZI</name>
<feature type="compositionally biased region" description="Low complexity" evidence="7">
    <location>
        <begin position="173"/>
        <end position="195"/>
    </location>
</feature>
<feature type="compositionally biased region" description="Low complexity" evidence="7">
    <location>
        <begin position="58"/>
        <end position="69"/>
    </location>
</feature>
<dbReference type="InterPro" id="IPR009072">
    <property type="entry name" value="Histone-fold"/>
</dbReference>
<dbReference type="AlphaFoldDB" id="A0A9P8VJS8"/>
<gene>
    <name evidence="9" type="ORF">F5X68DRAFT_273425</name>
</gene>
<comment type="similarity">
    <text evidence="3">Belongs to the NC2 alpha/DRAP1 family.</text>
</comment>
<keyword evidence="10" id="KW-1185">Reference proteome</keyword>
<evidence type="ECO:0000256" key="3">
    <source>
        <dbReference type="ARBA" id="ARBA00061393"/>
    </source>
</evidence>
<feature type="region of interest" description="Disordered" evidence="7">
    <location>
        <begin position="1"/>
        <end position="256"/>
    </location>
</feature>
<dbReference type="Pfam" id="PF00808">
    <property type="entry name" value="CBFD_NFYB_HMF"/>
    <property type="match status" value="1"/>
</dbReference>
<dbReference type="SUPFAM" id="SSF47113">
    <property type="entry name" value="Histone-fold"/>
    <property type="match status" value="1"/>
</dbReference>
<feature type="compositionally biased region" description="Low complexity" evidence="7">
    <location>
        <begin position="102"/>
        <end position="116"/>
    </location>
</feature>
<comment type="caution">
    <text evidence="9">The sequence shown here is derived from an EMBL/GenBank/DDBJ whole genome shotgun (WGS) entry which is preliminary data.</text>
</comment>
<dbReference type="GO" id="GO:0017054">
    <property type="term" value="C:negative cofactor 2 complex"/>
    <property type="evidence" value="ECO:0007669"/>
    <property type="project" value="TreeGrafter"/>
</dbReference>
<dbReference type="InterPro" id="IPR050568">
    <property type="entry name" value="Transcr_DNA_Rep_Reg"/>
</dbReference>
<evidence type="ECO:0000313" key="10">
    <source>
        <dbReference type="Proteomes" id="UP000770015"/>
    </source>
</evidence>
<dbReference type="OrthoDB" id="653904at2759"/>
<keyword evidence="2" id="KW-0539">Nucleus</keyword>
<sequence length="382" mass="42560">MAEETYAPKSPDLSSFPVVSTQPSPPPQPLPAAALQHHHTEYQQQPHLQQQQHHHQLQNHQSHNHNQGQYNLSAKDDRRYSWAYSQQQKPQLQHSPTQASIHLQQPSPPHQRQQSLDIDYRYNAPHASNQVYSPVRPQLQQQTNIHQHLQSTPIKSEHPPQQPFISPHHPPSQFAQLAPHPQQQQLPQQPGLPFASPSKGQPQFIPPTYDFKPVPSAYPQGPTPILTGSNPSAMPPRKSAQPAPAPPPIDPSPVRTKFPTARIKRIMQADEEVGKVAQQTPIAVGKALELFMIHMVSKSADIARERNSRRVTAQMLKQVIENDGQYDFLADIVAKVGEEEKKGRAGSSAKAETSSDEEMEQPEPKKKPRGGGRKKKAAAPAS</sequence>
<dbReference type="Proteomes" id="UP000770015">
    <property type="component" value="Unassembled WGS sequence"/>
</dbReference>
<feature type="domain" description="Transcription factor CBF/NF-Y/archaeal histone" evidence="8">
    <location>
        <begin position="257"/>
        <end position="319"/>
    </location>
</feature>
<dbReference type="CDD" id="cd22906">
    <property type="entry name" value="HFD_DRAP1"/>
    <property type="match status" value="1"/>
</dbReference>
<accession>A0A9P8VJS8</accession>
<evidence type="ECO:0000256" key="5">
    <source>
        <dbReference type="ARBA" id="ARBA00072430"/>
    </source>
</evidence>
<evidence type="ECO:0000256" key="4">
    <source>
        <dbReference type="ARBA" id="ARBA00065307"/>
    </source>
</evidence>
<feature type="compositionally biased region" description="Basic residues" evidence="7">
    <location>
        <begin position="366"/>
        <end position="382"/>
    </location>
</feature>
<dbReference type="PANTHER" id="PTHR10252:SF5">
    <property type="entry name" value="DR1-ASSOCIATED COREPRESSOR"/>
    <property type="match status" value="1"/>
</dbReference>
<dbReference type="GO" id="GO:0046982">
    <property type="term" value="F:protein heterodimerization activity"/>
    <property type="evidence" value="ECO:0007669"/>
    <property type="project" value="InterPro"/>
</dbReference>
<dbReference type="GO" id="GO:0016251">
    <property type="term" value="F:RNA polymerase II general transcription initiation factor activity"/>
    <property type="evidence" value="ECO:0007669"/>
    <property type="project" value="TreeGrafter"/>
</dbReference>
<dbReference type="EMBL" id="JAGSXJ010000003">
    <property type="protein sequence ID" value="KAH6694022.1"/>
    <property type="molecule type" value="Genomic_DNA"/>
</dbReference>
<proteinExistence type="inferred from homology"/>
<evidence type="ECO:0000256" key="6">
    <source>
        <dbReference type="ARBA" id="ARBA00075891"/>
    </source>
</evidence>
<dbReference type="InterPro" id="IPR003958">
    <property type="entry name" value="CBFA_NFYB_domain"/>
</dbReference>
<comment type="subcellular location">
    <subcellularLocation>
        <location evidence="1">Nucleus</location>
    </subcellularLocation>
</comment>
<protein>
    <recommendedName>
        <fullName evidence="5">NCT transcriptional regulatory complex subunit A</fullName>
    </recommendedName>
    <alternativeName>
        <fullName evidence="6">Negative cofactor 2 AB</fullName>
    </alternativeName>
</protein>
<organism evidence="9 10">
    <name type="scientific">Plectosphaerella plurivora</name>
    <dbReference type="NCBI Taxonomy" id="936078"/>
    <lineage>
        <taxon>Eukaryota</taxon>
        <taxon>Fungi</taxon>
        <taxon>Dikarya</taxon>
        <taxon>Ascomycota</taxon>
        <taxon>Pezizomycotina</taxon>
        <taxon>Sordariomycetes</taxon>
        <taxon>Hypocreomycetidae</taxon>
        <taxon>Glomerellales</taxon>
        <taxon>Plectosphaerellaceae</taxon>
        <taxon>Plectosphaerella</taxon>
    </lineage>
</organism>
<feature type="region of interest" description="Disordered" evidence="7">
    <location>
        <begin position="338"/>
        <end position="382"/>
    </location>
</feature>
<reference evidence="9" key="1">
    <citation type="journal article" date="2021" name="Nat. Commun.">
        <title>Genetic determinants of endophytism in the Arabidopsis root mycobiome.</title>
        <authorList>
            <person name="Mesny F."/>
            <person name="Miyauchi S."/>
            <person name="Thiergart T."/>
            <person name="Pickel B."/>
            <person name="Atanasova L."/>
            <person name="Karlsson M."/>
            <person name="Huettel B."/>
            <person name="Barry K.W."/>
            <person name="Haridas S."/>
            <person name="Chen C."/>
            <person name="Bauer D."/>
            <person name="Andreopoulos W."/>
            <person name="Pangilinan J."/>
            <person name="LaButti K."/>
            <person name="Riley R."/>
            <person name="Lipzen A."/>
            <person name="Clum A."/>
            <person name="Drula E."/>
            <person name="Henrissat B."/>
            <person name="Kohler A."/>
            <person name="Grigoriev I.V."/>
            <person name="Martin F.M."/>
            <person name="Hacquard S."/>
        </authorList>
    </citation>
    <scope>NUCLEOTIDE SEQUENCE</scope>
    <source>
        <strain evidence="9">MPI-SDFR-AT-0117</strain>
    </source>
</reference>
<evidence type="ECO:0000256" key="1">
    <source>
        <dbReference type="ARBA" id="ARBA00004123"/>
    </source>
</evidence>